<proteinExistence type="predicted"/>
<sequence length="214" mass="24194">MYNHRQKALSRIYLQYKNAPKLVEWISLLPDICQSLLEDQITKINNLLDIDNAEGDQLDICGHIAGFIERPLIRSDYLSIFAYNGTGGAQPYNVAPYKAPHEQIGKVPVSDYLYRVLIKAKIQKNNTNATLDEIKTAVDYILDVNSAIIDGQDMTMKTIWVDKPIPANILVLIQLFDLIPRPQGVKASLIRFNHHPFAYKGTFDAQPYGMGAYI</sequence>
<dbReference type="Pfam" id="PF11041">
    <property type="entry name" value="Phage_Wedge1"/>
    <property type="match status" value="1"/>
</dbReference>
<name>A0A380PQV0_YERFR</name>
<organism evidence="1 2">
    <name type="scientific">Yersinia frederiksenii</name>
    <dbReference type="NCBI Taxonomy" id="29484"/>
    <lineage>
        <taxon>Bacteria</taxon>
        <taxon>Pseudomonadati</taxon>
        <taxon>Pseudomonadota</taxon>
        <taxon>Gammaproteobacteria</taxon>
        <taxon>Enterobacterales</taxon>
        <taxon>Yersiniaceae</taxon>
        <taxon>Yersinia</taxon>
    </lineage>
</organism>
<evidence type="ECO:0000313" key="1">
    <source>
        <dbReference type="EMBL" id="SUP75891.1"/>
    </source>
</evidence>
<accession>A0A380PQV0</accession>
<protein>
    <submittedName>
        <fullName evidence="1">Protein of uncharacterized function (DUF2612)</fullName>
    </submittedName>
</protein>
<dbReference type="RefSeq" id="WP_004712337.1">
    <property type="nucleotide sequence ID" value="NZ_CP023964.1"/>
</dbReference>
<reference evidence="1 2" key="1">
    <citation type="submission" date="2018-06" db="EMBL/GenBank/DDBJ databases">
        <authorList>
            <consortium name="Pathogen Informatics"/>
            <person name="Doyle S."/>
        </authorList>
    </citation>
    <scope>NUCLEOTIDE SEQUENCE [LARGE SCALE GENOMIC DNA]</scope>
    <source>
        <strain evidence="1 2">NCTC11470</strain>
    </source>
</reference>
<dbReference type="GeneID" id="57906170"/>
<evidence type="ECO:0000313" key="2">
    <source>
        <dbReference type="Proteomes" id="UP000254835"/>
    </source>
</evidence>
<dbReference type="EMBL" id="UHJA01000001">
    <property type="protein sequence ID" value="SUP75891.1"/>
    <property type="molecule type" value="Genomic_DNA"/>
</dbReference>
<gene>
    <name evidence="1" type="ORF">NCTC11470_00911</name>
</gene>
<dbReference type="InterPro" id="IPR021283">
    <property type="entry name" value="Phage_Wedge1"/>
</dbReference>
<dbReference type="AlphaFoldDB" id="A0A380PQV0"/>
<dbReference type="OrthoDB" id="5465402at2"/>
<dbReference type="Proteomes" id="UP000254835">
    <property type="component" value="Unassembled WGS sequence"/>
</dbReference>